<feature type="transmembrane region" description="Helical" evidence="6">
    <location>
        <begin position="168"/>
        <end position="193"/>
    </location>
</feature>
<dbReference type="OrthoDB" id="3639251at2759"/>
<dbReference type="InterPro" id="IPR036259">
    <property type="entry name" value="MFS_trans_sf"/>
</dbReference>
<feature type="transmembrane region" description="Helical" evidence="6">
    <location>
        <begin position="100"/>
        <end position="120"/>
    </location>
</feature>
<evidence type="ECO:0000256" key="2">
    <source>
        <dbReference type="ARBA" id="ARBA00022448"/>
    </source>
</evidence>
<dbReference type="GO" id="GO:0022857">
    <property type="term" value="F:transmembrane transporter activity"/>
    <property type="evidence" value="ECO:0007669"/>
    <property type="project" value="TreeGrafter"/>
</dbReference>
<evidence type="ECO:0000313" key="8">
    <source>
        <dbReference type="Proteomes" id="UP000722485"/>
    </source>
</evidence>
<dbReference type="GO" id="GO:0016020">
    <property type="term" value="C:membrane"/>
    <property type="evidence" value="ECO:0007669"/>
    <property type="project" value="UniProtKB-SubCell"/>
</dbReference>
<evidence type="ECO:0000313" key="7">
    <source>
        <dbReference type="EMBL" id="KAF7556337.1"/>
    </source>
</evidence>
<accession>A0A9P5HER2</accession>
<keyword evidence="3 6" id="KW-0812">Transmembrane</keyword>
<keyword evidence="8" id="KW-1185">Reference proteome</keyword>
<evidence type="ECO:0000256" key="4">
    <source>
        <dbReference type="ARBA" id="ARBA00022989"/>
    </source>
</evidence>
<protein>
    <submittedName>
        <fullName evidence="7">Uncharacterized protein</fullName>
    </submittedName>
</protein>
<evidence type="ECO:0000256" key="3">
    <source>
        <dbReference type="ARBA" id="ARBA00022692"/>
    </source>
</evidence>
<evidence type="ECO:0000256" key="6">
    <source>
        <dbReference type="SAM" id="Phobius"/>
    </source>
</evidence>
<evidence type="ECO:0000256" key="1">
    <source>
        <dbReference type="ARBA" id="ARBA00004141"/>
    </source>
</evidence>
<dbReference type="SUPFAM" id="SSF103473">
    <property type="entry name" value="MFS general substrate transporter"/>
    <property type="match status" value="1"/>
</dbReference>
<evidence type="ECO:0000256" key="5">
    <source>
        <dbReference type="ARBA" id="ARBA00023136"/>
    </source>
</evidence>
<keyword evidence="5 6" id="KW-0472">Membrane</keyword>
<dbReference type="Gene3D" id="1.20.1250.20">
    <property type="entry name" value="MFS general substrate transporter like domains"/>
    <property type="match status" value="1"/>
</dbReference>
<dbReference type="PANTHER" id="PTHR43791:SF39">
    <property type="entry name" value="TRANSPORTER LIZ1_SEO1, PUTATIVE (AFU_ORTHOLOGUE AFUA_3G00980)-RELATED"/>
    <property type="match status" value="1"/>
</dbReference>
<dbReference type="Proteomes" id="UP000722485">
    <property type="component" value="Unassembled WGS sequence"/>
</dbReference>
<keyword evidence="4 6" id="KW-1133">Transmembrane helix</keyword>
<comment type="caution">
    <text evidence="7">The sequence shown here is derived from an EMBL/GenBank/DDBJ whole genome shotgun (WGS) entry which is preliminary data.</text>
</comment>
<comment type="subcellular location">
    <subcellularLocation>
        <location evidence="1">Membrane</location>
        <topology evidence="1">Multi-pass membrane protein</topology>
    </subcellularLocation>
</comment>
<sequence length="206" mass="23413">MSEVVNKTDHDSAPSESKVLAAVNTSELENGNKPNQSWWNKSTRTKERKLLLKLDLFILHVKSDWYTPKASFAAQMFSGYLQAAVYTGLDGVHGIPGWRWLFLICGCINVPGAIWGFFAVPDSPYDTKVFYLNEEEKTLARSRVIEVGRKPFDGVNLQTFKSVLSRPFVWVFVINYIFFCLDTYGPGFFAIYLKSLGEYTVQEVNV</sequence>
<dbReference type="AlphaFoldDB" id="A0A9P5HER2"/>
<keyword evidence="2" id="KW-0813">Transport</keyword>
<name>A0A9P5HER2_9HYPO</name>
<reference evidence="7" key="1">
    <citation type="submission" date="2020-03" db="EMBL/GenBank/DDBJ databases">
        <title>Draft Genome Sequence of Cylindrodendrum hubeiense.</title>
        <authorList>
            <person name="Buettner E."/>
            <person name="Kellner H."/>
        </authorList>
    </citation>
    <scope>NUCLEOTIDE SEQUENCE</scope>
    <source>
        <strain evidence="7">IHI 201604</strain>
    </source>
</reference>
<gene>
    <name evidence="7" type="ORF">G7Z17_g1490</name>
</gene>
<dbReference type="EMBL" id="JAANBB010000013">
    <property type="protein sequence ID" value="KAF7556337.1"/>
    <property type="molecule type" value="Genomic_DNA"/>
</dbReference>
<dbReference type="PANTHER" id="PTHR43791">
    <property type="entry name" value="PERMEASE-RELATED"/>
    <property type="match status" value="1"/>
</dbReference>
<organism evidence="7 8">
    <name type="scientific">Cylindrodendrum hubeiense</name>
    <dbReference type="NCBI Taxonomy" id="595255"/>
    <lineage>
        <taxon>Eukaryota</taxon>
        <taxon>Fungi</taxon>
        <taxon>Dikarya</taxon>
        <taxon>Ascomycota</taxon>
        <taxon>Pezizomycotina</taxon>
        <taxon>Sordariomycetes</taxon>
        <taxon>Hypocreomycetidae</taxon>
        <taxon>Hypocreales</taxon>
        <taxon>Nectriaceae</taxon>
        <taxon>Cylindrodendrum</taxon>
    </lineage>
</organism>
<proteinExistence type="predicted"/>